<accession>A0A1B7WJA7</accession>
<gene>
    <name evidence="1" type="ORF">AN484_25155</name>
</gene>
<protein>
    <submittedName>
        <fullName evidence="1">Uncharacterized protein</fullName>
    </submittedName>
</protein>
<comment type="caution">
    <text evidence="1">The sequence shown here is derived from an EMBL/GenBank/DDBJ whole genome shotgun (WGS) entry which is preliminary data.</text>
</comment>
<proteinExistence type="predicted"/>
<dbReference type="Proteomes" id="UP000092093">
    <property type="component" value="Unassembled WGS sequence"/>
</dbReference>
<evidence type="ECO:0000313" key="2">
    <source>
        <dbReference type="Proteomes" id="UP000092093"/>
    </source>
</evidence>
<feature type="non-terminal residue" evidence="1">
    <location>
        <position position="216"/>
    </location>
</feature>
<dbReference type="EMBL" id="LJOW01000270">
    <property type="protein sequence ID" value="OBQ37237.1"/>
    <property type="molecule type" value="Genomic_DNA"/>
</dbReference>
<evidence type="ECO:0000313" key="1">
    <source>
        <dbReference type="EMBL" id="OBQ37237.1"/>
    </source>
</evidence>
<sequence>MSGNTITILRPFPGKQARKVILADGTIRGADNAAKFRHETKTFDSIEQLHEIVSGLLYQNAFIVRGTPAGDHQPIHRQIAGIRNRGNDGFLDEPKRWLPIDIDGLKLPALADWREDPHAAVDYAIGRLPECFWDASCSWSFTGTHGLEKAERKWTGGYIGDTIRLRLLFDISRPIGSDEARAWLRSMGDLAPVDDAVAGEVQPIYVARTVSHDDSD</sequence>
<name>A0A1B7WJA7_APHFL</name>
<dbReference type="AlphaFoldDB" id="A0A1B7WJA7"/>
<organism evidence="1 2">
    <name type="scientific">Aphanizomenon flos-aquae WA102</name>
    <dbReference type="NCBI Taxonomy" id="1710896"/>
    <lineage>
        <taxon>Bacteria</taxon>
        <taxon>Bacillati</taxon>
        <taxon>Cyanobacteriota</taxon>
        <taxon>Cyanophyceae</taxon>
        <taxon>Nostocales</taxon>
        <taxon>Aphanizomenonaceae</taxon>
        <taxon>Aphanizomenon</taxon>
    </lineage>
</organism>
<reference evidence="1 2" key="1">
    <citation type="submission" date="2015-09" db="EMBL/GenBank/DDBJ databases">
        <title>Aphanizomenon flos-aquae WA102.</title>
        <authorList>
            <person name="Driscoll C."/>
        </authorList>
    </citation>
    <scope>NUCLEOTIDE SEQUENCE [LARGE SCALE GENOMIC DNA]</scope>
    <source>
        <strain evidence="1">WA102</strain>
    </source>
</reference>